<dbReference type="EMBL" id="JADBEM010000001">
    <property type="protein sequence ID" value="MBE1611236.1"/>
    <property type="molecule type" value="Genomic_DNA"/>
</dbReference>
<evidence type="ECO:0000256" key="12">
    <source>
        <dbReference type="ARBA" id="ARBA00023268"/>
    </source>
</evidence>
<dbReference type="InterPro" id="IPR004821">
    <property type="entry name" value="Cyt_trans-like"/>
</dbReference>
<evidence type="ECO:0000256" key="14">
    <source>
        <dbReference type="ARBA" id="ARBA00049494"/>
    </source>
</evidence>
<organism evidence="17 18">
    <name type="scientific">Actinopolymorpha pittospori</name>
    <dbReference type="NCBI Taxonomy" id="648752"/>
    <lineage>
        <taxon>Bacteria</taxon>
        <taxon>Bacillati</taxon>
        <taxon>Actinomycetota</taxon>
        <taxon>Actinomycetes</taxon>
        <taxon>Propionibacteriales</taxon>
        <taxon>Actinopolymorphaceae</taxon>
        <taxon>Actinopolymorpha</taxon>
    </lineage>
</organism>
<reference evidence="17" key="1">
    <citation type="submission" date="2020-10" db="EMBL/GenBank/DDBJ databases">
        <title>Sequencing the genomes of 1000 actinobacteria strains.</title>
        <authorList>
            <person name="Klenk H.-P."/>
        </authorList>
    </citation>
    <scope>NUCLEOTIDE SEQUENCE</scope>
    <source>
        <strain evidence="17">DSM 45354</strain>
    </source>
</reference>
<sequence>MQRWRDLTEVARGTGPTVVTIGVFDGVHRGHQRVLGRAVEIAREKGALTVVVTFDPHPASVVRPDAVPPLLATVERRVELFEQYGADAVVVVPFDKERSRETAEDFVREIVRNLRPVAIVVGDDFRFGHKAVGDINLLRNMGAELGFEVEGLHREAPAPVPAANPGPGQSGVRQEVPVNAVSSTAVRDRLGQGDVAGARELLGHPFRFDGVVVEGAHRGRELGFPTANVPGAAAMALPADGVYAGWLCVHDLSRPGRTVMPAAISVGTNPQFGHEPRRVESYVLDRDDLDLYGHRVEVEFVDRVRGQERFDSVEALITQMAADVERVRQILGATPSTG</sequence>
<comment type="pathway">
    <text evidence="3 15">Cofactor biosynthesis; FMN biosynthesis; FMN from riboflavin (ATP route): step 1/1.</text>
</comment>
<evidence type="ECO:0000313" key="18">
    <source>
        <dbReference type="Proteomes" id="UP000638648"/>
    </source>
</evidence>
<evidence type="ECO:0000256" key="5">
    <source>
        <dbReference type="ARBA" id="ARBA00022643"/>
    </source>
</evidence>
<evidence type="ECO:0000256" key="8">
    <source>
        <dbReference type="ARBA" id="ARBA00022741"/>
    </source>
</evidence>
<comment type="catalytic activity">
    <reaction evidence="13 15">
        <text>riboflavin + ATP = FMN + ADP + H(+)</text>
        <dbReference type="Rhea" id="RHEA:14357"/>
        <dbReference type="ChEBI" id="CHEBI:15378"/>
        <dbReference type="ChEBI" id="CHEBI:30616"/>
        <dbReference type="ChEBI" id="CHEBI:57986"/>
        <dbReference type="ChEBI" id="CHEBI:58210"/>
        <dbReference type="ChEBI" id="CHEBI:456216"/>
        <dbReference type="EC" id="2.7.1.26"/>
    </reaction>
</comment>
<dbReference type="CDD" id="cd02064">
    <property type="entry name" value="FAD_synthetase_N"/>
    <property type="match status" value="1"/>
</dbReference>
<evidence type="ECO:0000256" key="10">
    <source>
        <dbReference type="ARBA" id="ARBA00022827"/>
    </source>
</evidence>
<evidence type="ECO:0000256" key="6">
    <source>
        <dbReference type="ARBA" id="ARBA00022679"/>
    </source>
</evidence>
<evidence type="ECO:0000256" key="7">
    <source>
        <dbReference type="ARBA" id="ARBA00022695"/>
    </source>
</evidence>
<keyword evidence="8 15" id="KW-0547">Nucleotide-binding</keyword>
<protein>
    <recommendedName>
        <fullName evidence="15">Riboflavin biosynthesis protein</fullName>
    </recommendedName>
    <domain>
        <recommendedName>
            <fullName evidence="15">Riboflavin kinase</fullName>
            <ecNumber evidence="15">2.7.1.26</ecNumber>
        </recommendedName>
        <alternativeName>
            <fullName evidence="15">Flavokinase</fullName>
        </alternativeName>
    </domain>
    <domain>
        <recommendedName>
            <fullName evidence="15">FMN adenylyltransferase</fullName>
            <ecNumber evidence="15">2.7.7.2</ecNumber>
        </recommendedName>
        <alternativeName>
            <fullName evidence="15">FAD pyrophosphorylase</fullName>
        </alternativeName>
        <alternativeName>
            <fullName evidence="15">FAD synthase</fullName>
        </alternativeName>
    </domain>
</protein>
<comment type="catalytic activity">
    <reaction evidence="14 15">
        <text>FMN + ATP + H(+) = FAD + diphosphate</text>
        <dbReference type="Rhea" id="RHEA:17237"/>
        <dbReference type="ChEBI" id="CHEBI:15378"/>
        <dbReference type="ChEBI" id="CHEBI:30616"/>
        <dbReference type="ChEBI" id="CHEBI:33019"/>
        <dbReference type="ChEBI" id="CHEBI:57692"/>
        <dbReference type="ChEBI" id="CHEBI:58210"/>
        <dbReference type="EC" id="2.7.7.2"/>
    </reaction>
</comment>
<name>A0A927RNL5_9ACTN</name>
<evidence type="ECO:0000256" key="1">
    <source>
        <dbReference type="ARBA" id="ARBA00002121"/>
    </source>
</evidence>
<evidence type="ECO:0000256" key="11">
    <source>
        <dbReference type="ARBA" id="ARBA00022840"/>
    </source>
</evidence>
<dbReference type="InterPro" id="IPR002606">
    <property type="entry name" value="Riboflavin_kinase_bac"/>
</dbReference>
<dbReference type="InterPro" id="IPR014729">
    <property type="entry name" value="Rossmann-like_a/b/a_fold"/>
</dbReference>
<dbReference type="Gene3D" id="3.40.50.620">
    <property type="entry name" value="HUPs"/>
    <property type="match status" value="1"/>
</dbReference>
<dbReference type="SUPFAM" id="SSF52374">
    <property type="entry name" value="Nucleotidylyl transferase"/>
    <property type="match status" value="1"/>
</dbReference>
<keyword evidence="5 15" id="KW-0288">FMN</keyword>
<dbReference type="Pfam" id="PF01687">
    <property type="entry name" value="Flavokinase"/>
    <property type="match status" value="1"/>
</dbReference>
<dbReference type="PANTHER" id="PTHR22749">
    <property type="entry name" value="RIBOFLAVIN KINASE/FMN ADENYLYLTRANSFERASE"/>
    <property type="match status" value="1"/>
</dbReference>
<dbReference type="EC" id="2.7.7.2" evidence="15"/>
<comment type="caution">
    <text evidence="17">The sequence shown here is derived from an EMBL/GenBank/DDBJ whole genome shotgun (WGS) entry which is preliminary data.</text>
</comment>
<accession>A0A927RNL5</accession>
<dbReference type="FunFam" id="2.40.30.30:FF:000003">
    <property type="entry name" value="Riboflavin biosynthesis protein"/>
    <property type="match status" value="1"/>
</dbReference>
<comment type="function">
    <text evidence="1">Catalyzes the phosphorylation of riboflavin to FMN followed by the adenylation of FMN to FAD.</text>
</comment>
<evidence type="ECO:0000256" key="4">
    <source>
        <dbReference type="ARBA" id="ARBA00022630"/>
    </source>
</evidence>
<dbReference type="PANTHER" id="PTHR22749:SF6">
    <property type="entry name" value="RIBOFLAVIN KINASE"/>
    <property type="match status" value="1"/>
</dbReference>
<evidence type="ECO:0000256" key="15">
    <source>
        <dbReference type="PIRNR" id="PIRNR004491"/>
    </source>
</evidence>
<keyword evidence="6 15" id="KW-0808">Transferase</keyword>
<dbReference type="Gene3D" id="2.40.30.30">
    <property type="entry name" value="Riboflavin kinase-like"/>
    <property type="match status" value="1"/>
</dbReference>
<evidence type="ECO:0000313" key="17">
    <source>
        <dbReference type="EMBL" id="MBE1611236.1"/>
    </source>
</evidence>
<dbReference type="GO" id="GO:0008531">
    <property type="term" value="F:riboflavin kinase activity"/>
    <property type="evidence" value="ECO:0007669"/>
    <property type="project" value="UniProtKB-UniRule"/>
</dbReference>
<keyword evidence="7 15" id="KW-0548">Nucleotidyltransferase</keyword>
<keyword evidence="10 15" id="KW-0274">FAD</keyword>
<dbReference type="SUPFAM" id="SSF82114">
    <property type="entry name" value="Riboflavin kinase-like"/>
    <property type="match status" value="1"/>
</dbReference>
<dbReference type="GO" id="GO:0009398">
    <property type="term" value="P:FMN biosynthetic process"/>
    <property type="evidence" value="ECO:0007669"/>
    <property type="project" value="UniProtKB-UniRule"/>
</dbReference>
<evidence type="ECO:0000256" key="13">
    <source>
        <dbReference type="ARBA" id="ARBA00047880"/>
    </source>
</evidence>
<dbReference type="NCBIfam" id="NF004160">
    <property type="entry name" value="PRK05627.1-3"/>
    <property type="match status" value="1"/>
</dbReference>
<dbReference type="InterPro" id="IPR015865">
    <property type="entry name" value="Riboflavin_kinase_bac/euk"/>
</dbReference>
<dbReference type="GO" id="GO:0005524">
    <property type="term" value="F:ATP binding"/>
    <property type="evidence" value="ECO:0007669"/>
    <property type="project" value="UniProtKB-UniRule"/>
</dbReference>
<proteinExistence type="inferred from homology"/>
<dbReference type="NCBIfam" id="TIGR00125">
    <property type="entry name" value="cyt_tran_rel"/>
    <property type="match status" value="1"/>
</dbReference>
<dbReference type="GO" id="GO:0006747">
    <property type="term" value="P:FAD biosynthetic process"/>
    <property type="evidence" value="ECO:0007669"/>
    <property type="project" value="UniProtKB-UniRule"/>
</dbReference>
<dbReference type="GO" id="GO:0009231">
    <property type="term" value="P:riboflavin biosynthetic process"/>
    <property type="evidence" value="ECO:0007669"/>
    <property type="project" value="InterPro"/>
</dbReference>
<evidence type="ECO:0000256" key="9">
    <source>
        <dbReference type="ARBA" id="ARBA00022777"/>
    </source>
</evidence>
<evidence type="ECO:0000259" key="16">
    <source>
        <dbReference type="SMART" id="SM00904"/>
    </source>
</evidence>
<dbReference type="EC" id="2.7.1.26" evidence="15"/>
<dbReference type="Proteomes" id="UP000638648">
    <property type="component" value="Unassembled WGS sequence"/>
</dbReference>
<comment type="pathway">
    <text evidence="2 15">Cofactor biosynthesis; FAD biosynthesis; FAD from FMN: step 1/1.</text>
</comment>
<dbReference type="InterPro" id="IPR015864">
    <property type="entry name" value="FAD_synthase"/>
</dbReference>
<keyword evidence="18" id="KW-1185">Reference proteome</keyword>
<feature type="domain" description="Riboflavin kinase" evidence="16">
    <location>
        <begin position="201"/>
        <end position="332"/>
    </location>
</feature>
<dbReference type="Pfam" id="PF06574">
    <property type="entry name" value="FAD_syn"/>
    <property type="match status" value="1"/>
</dbReference>
<dbReference type="RefSeq" id="WP_192754481.1">
    <property type="nucleotide sequence ID" value="NZ_BAABJL010000042.1"/>
</dbReference>
<dbReference type="InterPro" id="IPR023465">
    <property type="entry name" value="Riboflavin_kinase_dom_sf"/>
</dbReference>
<dbReference type="AlphaFoldDB" id="A0A927RNL5"/>
<dbReference type="PIRSF" id="PIRSF004491">
    <property type="entry name" value="FAD_Synth"/>
    <property type="match status" value="1"/>
</dbReference>
<dbReference type="SMART" id="SM00904">
    <property type="entry name" value="Flavokinase"/>
    <property type="match status" value="1"/>
</dbReference>
<comment type="similarity">
    <text evidence="15">Belongs to the ribF family.</text>
</comment>
<dbReference type="InterPro" id="IPR023468">
    <property type="entry name" value="Riboflavin_kinase"/>
</dbReference>
<gene>
    <name evidence="17" type="ORF">HEB94_008084</name>
</gene>
<evidence type="ECO:0000256" key="3">
    <source>
        <dbReference type="ARBA" id="ARBA00005201"/>
    </source>
</evidence>
<dbReference type="GO" id="GO:0003919">
    <property type="term" value="F:FMN adenylyltransferase activity"/>
    <property type="evidence" value="ECO:0007669"/>
    <property type="project" value="UniProtKB-UniRule"/>
</dbReference>
<keyword evidence="11 15" id="KW-0067">ATP-binding</keyword>
<keyword evidence="9 15" id="KW-0418">Kinase</keyword>
<keyword evidence="4 15" id="KW-0285">Flavoprotein</keyword>
<keyword evidence="12" id="KW-0511">Multifunctional enzyme</keyword>
<dbReference type="FunFam" id="3.40.50.620:FF:000021">
    <property type="entry name" value="Riboflavin biosynthesis protein"/>
    <property type="match status" value="1"/>
</dbReference>
<evidence type="ECO:0000256" key="2">
    <source>
        <dbReference type="ARBA" id="ARBA00004726"/>
    </source>
</evidence>